<keyword evidence="1" id="KW-0808">Transferase</keyword>
<dbReference type="EMBL" id="JBEAFC010000011">
    <property type="protein sequence ID" value="KAL1535935.1"/>
    <property type="molecule type" value="Genomic_DNA"/>
</dbReference>
<organism evidence="1 2">
    <name type="scientific">Salvia divinorum</name>
    <name type="common">Maria pastora</name>
    <name type="synonym">Diviner's sage</name>
    <dbReference type="NCBI Taxonomy" id="28513"/>
    <lineage>
        <taxon>Eukaryota</taxon>
        <taxon>Viridiplantae</taxon>
        <taxon>Streptophyta</taxon>
        <taxon>Embryophyta</taxon>
        <taxon>Tracheophyta</taxon>
        <taxon>Spermatophyta</taxon>
        <taxon>Magnoliopsida</taxon>
        <taxon>eudicotyledons</taxon>
        <taxon>Gunneridae</taxon>
        <taxon>Pentapetalae</taxon>
        <taxon>asterids</taxon>
        <taxon>lamiids</taxon>
        <taxon>Lamiales</taxon>
        <taxon>Lamiaceae</taxon>
        <taxon>Nepetoideae</taxon>
        <taxon>Mentheae</taxon>
        <taxon>Salviinae</taxon>
        <taxon>Salvia</taxon>
        <taxon>Salvia subgen. Calosphace</taxon>
    </lineage>
</organism>
<accession>A0ABD1FVS0</accession>
<gene>
    <name evidence="1" type="primary">SMU1</name>
    <name evidence="1" type="ORF">AAHA92_28657</name>
</gene>
<name>A0ABD1FVS0_SALDI</name>
<proteinExistence type="predicted"/>
<evidence type="ECO:0000313" key="2">
    <source>
        <dbReference type="Proteomes" id="UP001567538"/>
    </source>
</evidence>
<sequence>MKQDVEDVYPTTIGHTITFGKNSHPECARFSPDGQFLVSCPVDGLIEAISFGVSRYVVLLEF</sequence>
<dbReference type="Proteomes" id="UP001567538">
    <property type="component" value="Unassembled WGS sequence"/>
</dbReference>
<reference evidence="1 2" key="1">
    <citation type="submission" date="2024-06" db="EMBL/GenBank/DDBJ databases">
        <title>A chromosome level genome sequence of Diviner's sage (Salvia divinorum).</title>
        <authorList>
            <person name="Ford S.A."/>
            <person name="Ro D.-K."/>
            <person name="Ness R.W."/>
            <person name="Phillips M.A."/>
        </authorList>
    </citation>
    <scope>NUCLEOTIDE SEQUENCE [LARGE SCALE GENOMIC DNA]</scope>
    <source>
        <strain evidence="1">SAF-2024a</strain>
        <tissue evidence="1">Leaf</tissue>
    </source>
</reference>
<keyword evidence="1" id="KW-0418">Kinase</keyword>
<keyword evidence="2" id="KW-1185">Reference proteome</keyword>
<dbReference type="AlphaFoldDB" id="A0ABD1FVS0"/>
<evidence type="ECO:0000313" key="1">
    <source>
        <dbReference type="EMBL" id="KAL1535935.1"/>
    </source>
</evidence>
<protein>
    <submittedName>
        <fullName evidence="1">Serine/threonine-protein kinase smu1</fullName>
    </submittedName>
</protein>
<comment type="caution">
    <text evidence="1">The sequence shown here is derived from an EMBL/GenBank/DDBJ whole genome shotgun (WGS) entry which is preliminary data.</text>
</comment>
<dbReference type="GO" id="GO:0016301">
    <property type="term" value="F:kinase activity"/>
    <property type="evidence" value="ECO:0007669"/>
    <property type="project" value="UniProtKB-KW"/>
</dbReference>